<dbReference type="InterPro" id="IPR006035">
    <property type="entry name" value="Ureohydrolase"/>
</dbReference>
<dbReference type="PRINTS" id="PR00116">
    <property type="entry name" value="ARGINASE"/>
</dbReference>
<keyword evidence="5" id="KW-0732">Signal</keyword>
<gene>
    <name evidence="6" type="ORF">F2Y86_04290</name>
</gene>
<evidence type="ECO:0000256" key="3">
    <source>
        <dbReference type="ARBA" id="ARBA00023211"/>
    </source>
</evidence>
<dbReference type="InterPro" id="IPR023696">
    <property type="entry name" value="Ureohydrolase_dom_sf"/>
</dbReference>
<feature type="chain" id="PRO_5024461849" evidence="5">
    <location>
        <begin position="20"/>
        <end position="318"/>
    </location>
</feature>
<dbReference type="Gene3D" id="3.40.800.10">
    <property type="entry name" value="Ureohydrolase domain"/>
    <property type="match status" value="1"/>
</dbReference>
<proteinExistence type="inferred from homology"/>
<dbReference type="PANTHER" id="PTHR43782">
    <property type="entry name" value="ARGINASE"/>
    <property type="match status" value="1"/>
</dbReference>
<dbReference type="Proteomes" id="UP000325055">
    <property type="component" value="Unassembled WGS sequence"/>
</dbReference>
<evidence type="ECO:0000256" key="2">
    <source>
        <dbReference type="ARBA" id="ARBA00022801"/>
    </source>
</evidence>
<evidence type="ECO:0000256" key="1">
    <source>
        <dbReference type="ARBA" id="ARBA00022723"/>
    </source>
</evidence>
<comment type="caution">
    <text evidence="6">The sequence shown here is derived from an EMBL/GenBank/DDBJ whole genome shotgun (WGS) entry which is preliminary data.</text>
</comment>
<dbReference type="PANTHER" id="PTHR43782:SF3">
    <property type="entry name" value="ARGINASE"/>
    <property type="match status" value="1"/>
</dbReference>
<dbReference type="Pfam" id="PF00491">
    <property type="entry name" value="Arginase"/>
    <property type="match status" value="1"/>
</dbReference>
<dbReference type="GO" id="GO:0005829">
    <property type="term" value="C:cytosol"/>
    <property type="evidence" value="ECO:0007669"/>
    <property type="project" value="TreeGrafter"/>
</dbReference>
<keyword evidence="1" id="KW-0479">Metal-binding</keyword>
<comment type="similarity">
    <text evidence="4">Belongs to the arginase family.</text>
</comment>
<dbReference type="EMBL" id="VVYW01000003">
    <property type="protein sequence ID" value="KAA5410462.1"/>
    <property type="molecule type" value="Genomic_DNA"/>
</dbReference>
<evidence type="ECO:0000313" key="7">
    <source>
        <dbReference type="Proteomes" id="UP000325055"/>
    </source>
</evidence>
<sequence>MRTYLLSVALIIGVASMYAQQPVKSKDMKKETTPLRLIYPQWQGGIVDHWMPDIPAEDSSRGYYLGAQLLNLLAPDSNQKTVEVPVSLDINDRATEKGINSRSVIVKQSKATLDILNENKPDRIIILGGECSVSVVPFTYLAARYPNDVAIIWIDAHPDINLPYDDYKGYHAMALTACLGMGDEEIMNLLPGKFDASKALIVGLRSWDKGMQERQKELGIKGLAPKETADNSSAIMEWLKSTGASKVVVHFDLDVIDPADMIAGVGVEPDGMKTEEVVRVINDIASEYDLVGLTVAEPMPRIAIKIRNMLNQLPLLKE</sequence>
<protein>
    <submittedName>
        <fullName evidence="6">Arginase family protein</fullName>
    </submittedName>
</protein>
<feature type="signal peptide" evidence="5">
    <location>
        <begin position="1"/>
        <end position="19"/>
    </location>
</feature>
<dbReference type="GO" id="GO:0004053">
    <property type="term" value="F:arginase activity"/>
    <property type="evidence" value="ECO:0007669"/>
    <property type="project" value="TreeGrafter"/>
</dbReference>
<accession>A0A5M6ACN1</accession>
<organism evidence="6 7">
    <name type="scientific">Bacteroides cellulosilyticus</name>
    <dbReference type="NCBI Taxonomy" id="246787"/>
    <lineage>
        <taxon>Bacteria</taxon>
        <taxon>Pseudomonadati</taxon>
        <taxon>Bacteroidota</taxon>
        <taxon>Bacteroidia</taxon>
        <taxon>Bacteroidales</taxon>
        <taxon>Bacteroidaceae</taxon>
        <taxon>Bacteroides</taxon>
    </lineage>
</organism>
<dbReference type="SUPFAM" id="SSF52768">
    <property type="entry name" value="Arginase/deacetylase"/>
    <property type="match status" value="1"/>
</dbReference>
<evidence type="ECO:0000313" key="6">
    <source>
        <dbReference type="EMBL" id="KAA5410462.1"/>
    </source>
</evidence>
<reference evidence="6 7" key="1">
    <citation type="journal article" date="2019" name="Nat. Med.">
        <title>A library of human gut bacterial isolates paired with longitudinal multiomics data enables mechanistic microbiome research.</title>
        <authorList>
            <person name="Poyet M."/>
            <person name="Groussin M."/>
            <person name="Gibbons S.M."/>
            <person name="Avila-Pacheco J."/>
            <person name="Jiang X."/>
            <person name="Kearney S.M."/>
            <person name="Perrotta A.R."/>
            <person name="Berdy B."/>
            <person name="Zhao S."/>
            <person name="Lieberman T.D."/>
            <person name="Swanson P.K."/>
            <person name="Smith M."/>
            <person name="Roesemann S."/>
            <person name="Alexander J.E."/>
            <person name="Rich S.A."/>
            <person name="Livny J."/>
            <person name="Vlamakis H."/>
            <person name="Clish C."/>
            <person name="Bullock K."/>
            <person name="Deik A."/>
            <person name="Scott J."/>
            <person name="Pierce K.A."/>
            <person name="Xavier R.J."/>
            <person name="Alm E.J."/>
        </authorList>
    </citation>
    <scope>NUCLEOTIDE SEQUENCE [LARGE SCALE GENOMIC DNA]</scope>
    <source>
        <strain evidence="6 7">BIOML-A7</strain>
    </source>
</reference>
<name>A0A5M6ACN1_9BACE</name>
<evidence type="ECO:0000256" key="5">
    <source>
        <dbReference type="SAM" id="SignalP"/>
    </source>
</evidence>
<dbReference type="PROSITE" id="PS51409">
    <property type="entry name" value="ARGINASE_2"/>
    <property type="match status" value="1"/>
</dbReference>
<dbReference type="GO" id="GO:0030145">
    <property type="term" value="F:manganese ion binding"/>
    <property type="evidence" value="ECO:0007669"/>
    <property type="project" value="TreeGrafter"/>
</dbReference>
<keyword evidence="2" id="KW-0378">Hydrolase</keyword>
<keyword evidence="3" id="KW-0464">Manganese</keyword>
<evidence type="ECO:0000256" key="4">
    <source>
        <dbReference type="PROSITE-ProRule" id="PRU00742"/>
    </source>
</evidence>
<dbReference type="AlphaFoldDB" id="A0A5M6ACN1"/>
<dbReference type="CDD" id="cd09999">
    <property type="entry name" value="Arginase-like_1"/>
    <property type="match status" value="1"/>
</dbReference>